<name>A0A6J4V8J0_9BACT</name>
<organism evidence="2">
    <name type="scientific">uncultured Thermomicrobiales bacterium</name>
    <dbReference type="NCBI Taxonomy" id="1645740"/>
    <lineage>
        <taxon>Bacteria</taxon>
        <taxon>Pseudomonadati</taxon>
        <taxon>Thermomicrobiota</taxon>
        <taxon>Thermomicrobia</taxon>
        <taxon>Thermomicrobiales</taxon>
        <taxon>environmental samples</taxon>
    </lineage>
</organism>
<dbReference type="EMBL" id="CADCWH010000387">
    <property type="protein sequence ID" value="CAA9570082.1"/>
    <property type="molecule type" value="Genomic_DNA"/>
</dbReference>
<dbReference type="AlphaFoldDB" id="A0A6J4V8J0"/>
<gene>
    <name evidence="2" type="ORF">AVDCRST_MAG70-2418</name>
</gene>
<protein>
    <submittedName>
        <fullName evidence="2">Uncharacterized protein</fullName>
    </submittedName>
</protein>
<proteinExistence type="predicted"/>
<feature type="region of interest" description="Disordered" evidence="1">
    <location>
        <begin position="1"/>
        <end position="65"/>
    </location>
</feature>
<evidence type="ECO:0000313" key="2">
    <source>
        <dbReference type="EMBL" id="CAA9570082.1"/>
    </source>
</evidence>
<evidence type="ECO:0000256" key="1">
    <source>
        <dbReference type="SAM" id="MobiDB-lite"/>
    </source>
</evidence>
<accession>A0A6J4V8J0</accession>
<reference evidence="2" key="1">
    <citation type="submission" date="2020-02" db="EMBL/GenBank/DDBJ databases">
        <authorList>
            <person name="Meier V. D."/>
        </authorList>
    </citation>
    <scope>NUCLEOTIDE SEQUENCE</scope>
    <source>
        <strain evidence="2">AVDCRST_MAG70</strain>
    </source>
</reference>
<sequence length="65" mass="6806">MHSFPEYREGGPTVTPPDGPDLTAQEVGQVTDVAARQKEGRPGGGVCCDRMQQGGARHRVGGDEG</sequence>